<evidence type="ECO:0000256" key="3">
    <source>
        <dbReference type="ARBA" id="ARBA00022729"/>
    </source>
</evidence>
<dbReference type="AlphaFoldDB" id="A0A6M1SIM2"/>
<dbReference type="InterPro" id="IPR015168">
    <property type="entry name" value="SsuA/THI5"/>
</dbReference>
<organism evidence="5 6">
    <name type="scientific">Devosia aurantiaca</name>
    <dbReference type="NCBI Taxonomy" id="2714858"/>
    <lineage>
        <taxon>Bacteria</taxon>
        <taxon>Pseudomonadati</taxon>
        <taxon>Pseudomonadota</taxon>
        <taxon>Alphaproteobacteria</taxon>
        <taxon>Hyphomicrobiales</taxon>
        <taxon>Devosiaceae</taxon>
        <taxon>Devosia</taxon>
    </lineage>
</organism>
<evidence type="ECO:0000313" key="5">
    <source>
        <dbReference type="EMBL" id="NGP17038.1"/>
    </source>
</evidence>
<sequence>MDRRPAGFFEDNGVDVELINFTWDQDVAAALASGNIQVISAATNTVILNMNNGVDLKGFMIMDGSTTADAVLAGNSITSVTELKGKKVAYELGSTSDLLLNYALGANGLSIADVEAVPLAAADAGLALIAGRVDVAVTYEPYISAALAQGPDFKVLYTAGEKPGLISDVLAAETSFIAANPDALVGIIKAWDQAVTFLRDNPEEGGKIIADAVGSPIEEFNTAFAGVHLYDLSENAAALQGDFQATVEEIGAIMQTANPDEVKTVPTGDAFLDLAAINAAVAQ</sequence>
<keyword evidence="6" id="KW-1185">Reference proteome</keyword>
<dbReference type="GO" id="GO:0042597">
    <property type="term" value="C:periplasmic space"/>
    <property type="evidence" value="ECO:0007669"/>
    <property type="project" value="UniProtKB-SubCell"/>
</dbReference>
<gene>
    <name evidence="5" type="ORF">G5575_04460</name>
</gene>
<dbReference type="InterPro" id="IPR001638">
    <property type="entry name" value="Solute-binding_3/MltF_N"/>
</dbReference>
<dbReference type="PANTHER" id="PTHR30024">
    <property type="entry name" value="ALIPHATIC SULFONATES-BINDING PROTEIN-RELATED"/>
    <property type="match status" value="1"/>
</dbReference>
<evidence type="ECO:0000256" key="1">
    <source>
        <dbReference type="ARBA" id="ARBA00004418"/>
    </source>
</evidence>
<dbReference type="SUPFAM" id="SSF53850">
    <property type="entry name" value="Periplasmic binding protein-like II"/>
    <property type="match status" value="1"/>
</dbReference>
<reference evidence="5 6" key="2">
    <citation type="submission" date="2020-03" db="EMBL/GenBank/DDBJ databases">
        <title>Devosia chinhatensis sp. nov., isolated from a hexachlorocyclohexane (HCH) dump site in India.</title>
        <authorList>
            <person name="Kumar M."/>
            <person name="Lal R."/>
        </authorList>
    </citation>
    <scope>NUCLEOTIDE SEQUENCE [LARGE SCALE GENOMIC DNA]</scope>
    <source>
        <strain evidence="5 6">H239</strain>
    </source>
</reference>
<dbReference type="RefSeq" id="WP_164533261.1">
    <property type="nucleotide sequence ID" value="NZ_JAALFG010000001.1"/>
</dbReference>
<keyword evidence="3" id="KW-0732">Signal</keyword>
<comment type="subcellular location">
    <subcellularLocation>
        <location evidence="1">Periplasm</location>
    </subcellularLocation>
</comment>
<dbReference type="PANTHER" id="PTHR30024:SF47">
    <property type="entry name" value="TAURINE-BINDING PERIPLASMIC PROTEIN"/>
    <property type="match status" value="1"/>
</dbReference>
<feature type="domain" description="Solute-binding protein family 3/N-terminal" evidence="4">
    <location>
        <begin position="3"/>
        <end position="207"/>
    </location>
</feature>
<accession>A0A6M1SIM2</accession>
<dbReference type="Pfam" id="PF09084">
    <property type="entry name" value="NMT1"/>
    <property type="match status" value="1"/>
</dbReference>
<evidence type="ECO:0000256" key="2">
    <source>
        <dbReference type="ARBA" id="ARBA00010742"/>
    </source>
</evidence>
<dbReference type="Proteomes" id="UP000474802">
    <property type="component" value="Unassembled WGS sequence"/>
</dbReference>
<reference evidence="5 6" key="1">
    <citation type="submission" date="2020-02" db="EMBL/GenBank/DDBJ databases">
        <authorList>
            <person name="Khan S.A."/>
            <person name="Jeon C.O."/>
            <person name="Chun B.H."/>
        </authorList>
    </citation>
    <scope>NUCLEOTIDE SEQUENCE [LARGE SCALE GENOMIC DNA]</scope>
    <source>
        <strain evidence="5 6">H239</strain>
    </source>
</reference>
<proteinExistence type="inferred from homology"/>
<protein>
    <submittedName>
        <fullName evidence="5">ABC transporter substrate-binding protein</fullName>
    </submittedName>
</protein>
<evidence type="ECO:0000313" key="6">
    <source>
        <dbReference type="Proteomes" id="UP000474802"/>
    </source>
</evidence>
<comment type="similarity">
    <text evidence="2">Belongs to the bacterial solute-binding protein SsuA/TauA family.</text>
</comment>
<dbReference type="EMBL" id="JAALFG010000001">
    <property type="protein sequence ID" value="NGP17038.1"/>
    <property type="molecule type" value="Genomic_DNA"/>
</dbReference>
<evidence type="ECO:0000259" key="4">
    <source>
        <dbReference type="SMART" id="SM00062"/>
    </source>
</evidence>
<comment type="caution">
    <text evidence="5">The sequence shown here is derived from an EMBL/GenBank/DDBJ whole genome shotgun (WGS) entry which is preliminary data.</text>
</comment>
<dbReference type="SMART" id="SM00062">
    <property type="entry name" value="PBPb"/>
    <property type="match status" value="1"/>
</dbReference>
<dbReference type="Gene3D" id="3.40.190.10">
    <property type="entry name" value="Periplasmic binding protein-like II"/>
    <property type="match status" value="2"/>
</dbReference>
<name>A0A6M1SIM2_9HYPH</name>